<dbReference type="PANTHER" id="PTHR43854:SF1">
    <property type="entry name" value="INDOLEPYRUVATE OXIDOREDUCTASE SUBUNIT IORB"/>
    <property type="match status" value="1"/>
</dbReference>
<dbReference type="InterPro" id="IPR002869">
    <property type="entry name" value="Pyrv_flavodox_OxRed_cen"/>
</dbReference>
<keyword evidence="1 4" id="KW-0560">Oxidoreductase</keyword>
<evidence type="ECO:0000259" key="2">
    <source>
        <dbReference type="Pfam" id="PF01558"/>
    </source>
</evidence>
<name>A0A2L1C8H9_METMI</name>
<dbReference type="AlphaFoldDB" id="A0A2L1C8H9"/>
<dbReference type="PANTHER" id="PTHR43854">
    <property type="entry name" value="INDOLEPYRUVATE OXIDOREDUCTASE SUBUNIT IORB"/>
    <property type="match status" value="1"/>
</dbReference>
<dbReference type="GO" id="GO:0043805">
    <property type="term" value="F:indolepyruvate ferredoxin oxidoreductase activity"/>
    <property type="evidence" value="ECO:0007669"/>
    <property type="project" value="UniProtKB-EC"/>
</dbReference>
<dbReference type="EMBL" id="CP026606">
    <property type="protein sequence ID" value="AVB75681.1"/>
    <property type="molecule type" value="Genomic_DNA"/>
</dbReference>
<dbReference type="RefSeq" id="WP_104837342.1">
    <property type="nucleotide sequence ID" value="NZ_CP026606.1"/>
</dbReference>
<gene>
    <name evidence="4" type="ORF">HNP94_001097</name>
    <name evidence="5" type="ORF">HNP96_001064</name>
    <name evidence="3" type="ORF">MMJJ_02630</name>
</gene>
<evidence type="ECO:0000313" key="5">
    <source>
        <dbReference type="EMBL" id="MBB6497023.1"/>
    </source>
</evidence>
<dbReference type="Gene3D" id="3.40.920.10">
    <property type="entry name" value="Pyruvate-ferredoxin oxidoreductase, PFOR, domain III"/>
    <property type="match status" value="1"/>
</dbReference>
<dbReference type="EMBL" id="JACDUO010000001">
    <property type="protein sequence ID" value="MBA2864097.1"/>
    <property type="molecule type" value="Genomic_DNA"/>
</dbReference>
<dbReference type="Proteomes" id="UP000567099">
    <property type="component" value="Unassembled WGS sequence"/>
</dbReference>
<evidence type="ECO:0000313" key="8">
    <source>
        <dbReference type="Proteomes" id="UP000590564"/>
    </source>
</evidence>
<dbReference type="EMBL" id="JACHED010000002">
    <property type="protein sequence ID" value="MBB6497023.1"/>
    <property type="molecule type" value="Genomic_DNA"/>
</dbReference>
<feature type="domain" description="Pyruvate/ketoisovalerate oxidoreductase catalytic" evidence="2">
    <location>
        <begin position="9"/>
        <end position="186"/>
    </location>
</feature>
<dbReference type="InterPro" id="IPR019752">
    <property type="entry name" value="Pyrv/ketoisovalerate_OxRed_cat"/>
</dbReference>
<protein>
    <submittedName>
        <fullName evidence="4">Indolepyruvate ferredoxin oxidoreductase beta subunit</fullName>
        <ecNumber evidence="4">1.2.7.8</ecNumber>
    </submittedName>
    <submittedName>
        <fullName evidence="3">Indolepyruvate oxidoreductase subunit beta</fullName>
    </submittedName>
</protein>
<reference evidence="3" key="2">
    <citation type="submission" date="2018-02" db="EMBL/GenBank/DDBJ databases">
        <title>Complete genome sequence of the Methanococcus maripaludis type strain JJ (DSM 2067), a model for selenoprotein synthesis in Archaea.</title>
        <authorList>
            <person name="Poehlein A."/>
            <person name="Heym D."/>
            <person name="Quitzke V."/>
            <person name="Fersch J."/>
            <person name="Daniel R."/>
            <person name="Rother M."/>
        </authorList>
    </citation>
    <scope>NUCLEOTIDE SEQUENCE [LARGE SCALE GENOMIC DNA]</scope>
    <source>
        <strain evidence="3">DSM 2067</strain>
    </source>
</reference>
<evidence type="ECO:0000313" key="3">
    <source>
        <dbReference type="EMBL" id="AVB75681.1"/>
    </source>
</evidence>
<dbReference type="Proteomes" id="UP000239462">
    <property type="component" value="Chromosome"/>
</dbReference>
<dbReference type="NCBIfam" id="NF005325">
    <property type="entry name" value="PRK06853.1-5"/>
    <property type="match status" value="1"/>
</dbReference>
<dbReference type="InterPro" id="IPR052198">
    <property type="entry name" value="IorB_Oxidoreductase"/>
</dbReference>
<proteinExistence type="predicted"/>
<organism evidence="3 6">
    <name type="scientific">Methanococcus maripaludis</name>
    <name type="common">Methanococcus deltae</name>
    <dbReference type="NCBI Taxonomy" id="39152"/>
    <lineage>
        <taxon>Archaea</taxon>
        <taxon>Methanobacteriati</taxon>
        <taxon>Methanobacteriota</taxon>
        <taxon>Methanomada group</taxon>
        <taxon>Methanococci</taxon>
        <taxon>Methanococcales</taxon>
        <taxon>Methanococcaceae</taxon>
        <taxon>Methanococcus</taxon>
    </lineage>
</organism>
<keyword evidence="3" id="KW-0670">Pyruvate</keyword>
<dbReference type="KEGG" id="mmad:MMJJ_02630"/>
<dbReference type="Proteomes" id="UP000590564">
    <property type="component" value="Unassembled WGS sequence"/>
</dbReference>
<evidence type="ECO:0000313" key="7">
    <source>
        <dbReference type="Proteomes" id="UP000567099"/>
    </source>
</evidence>
<dbReference type="SUPFAM" id="SSF53323">
    <property type="entry name" value="Pyruvate-ferredoxin oxidoreductase, PFOR, domain III"/>
    <property type="match status" value="1"/>
</dbReference>
<dbReference type="EC" id="1.2.7.8" evidence="4"/>
<evidence type="ECO:0000256" key="1">
    <source>
        <dbReference type="ARBA" id="ARBA00023002"/>
    </source>
</evidence>
<accession>A0A2L1C8H9</accession>
<reference evidence="4 7" key="3">
    <citation type="submission" date="2020-07" db="EMBL/GenBank/DDBJ databases">
        <title>Genomic Encyclopedia of Type Strains, Phase IV (KMG-V): Genome sequencing to study the core and pangenomes of soil and plant-associated prokaryotes.</title>
        <authorList>
            <person name="Whitman W."/>
        </authorList>
    </citation>
    <scope>NUCLEOTIDE SEQUENCE [LARGE SCALE GENOMIC DNA]</scope>
    <source>
        <strain evidence="4 7">C13</strain>
        <strain evidence="5 8">D1</strain>
    </source>
</reference>
<evidence type="ECO:0000313" key="4">
    <source>
        <dbReference type="EMBL" id="MBA2864097.1"/>
    </source>
</evidence>
<dbReference type="Pfam" id="PF01558">
    <property type="entry name" value="POR"/>
    <property type="match status" value="1"/>
</dbReference>
<dbReference type="GeneID" id="36101358"/>
<sequence>MNIVIAAVGGQGAVLASKILGTLAQNLGKDVKVSEVHGMSQRGGSVVAYVKFGEKVYSPVVEKGTADIVLAFEMLEGARYVDYLKENGKLVVNTQKIDPMPVITGNMKYPSDLSEKFEELNIGYIPVDALSIAKKAGTLKAVNVALIGVLAKNSNIKKEEWIKAIKDTVPEKFLELNLKAFEMGYNLE</sequence>
<reference evidence="6" key="1">
    <citation type="journal article" date="2018" name="Genome Announc.">
        <title>Complete Genome Sequence of the Methanococcus maripaludis Type Strain JJ (DSM 2067), a Model for Selenoprotein Synthesis in Archaea.</title>
        <authorList>
            <person name="Poehlein A."/>
            <person name="Heym D."/>
            <person name="Quitzke V."/>
            <person name="Fersch J."/>
            <person name="Daniel R."/>
            <person name="Rother M."/>
        </authorList>
    </citation>
    <scope>NUCLEOTIDE SEQUENCE [LARGE SCALE GENOMIC DNA]</scope>
    <source>
        <strain evidence="6">DSM 2067</strain>
    </source>
</reference>
<evidence type="ECO:0000313" key="6">
    <source>
        <dbReference type="Proteomes" id="UP000239462"/>
    </source>
</evidence>